<protein>
    <submittedName>
        <fullName evidence="6">Uncharacterized protein</fullName>
    </submittedName>
</protein>
<dbReference type="GO" id="GO:0016020">
    <property type="term" value="C:membrane"/>
    <property type="evidence" value="ECO:0007669"/>
    <property type="project" value="UniProtKB-SubCell"/>
</dbReference>
<keyword evidence="4" id="KW-1133">Transmembrane helix</keyword>
<dbReference type="OrthoDB" id="1881997at2759"/>
<sequence length="141" mass="15847">MWIFLYCPNYPQSTLFIFLATHSSNLLHSTTSTGAIATASSPAASVAFTVTDRGDGQIVMNRRFLEYQLSDYNGWLKDRVADPQYWATISACLCDGRACSRMRRFARNPNTGMLMPETPDMFYARDLSPIQGLMSRELGLD</sequence>
<dbReference type="PANTHER" id="PTHR32191">
    <property type="entry name" value="TETRASPANIN-8-RELATED"/>
    <property type="match status" value="1"/>
</dbReference>
<evidence type="ECO:0000256" key="4">
    <source>
        <dbReference type="ARBA" id="ARBA00022989"/>
    </source>
</evidence>
<accession>A0A8J5WBZ5</accession>
<evidence type="ECO:0000256" key="2">
    <source>
        <dbReference type="ARBA" id="ARBA00006840"/>
    </source>
</evidence>
<evidence type="ECO:0000256" key="5">
    <source>
        <dbReference type="ARBA" id="ARBA00023136"/>
    </source>
</evidence>
<keyword evidence="3" id="KW-0812">Transmembrane</keyword>
<name>A0A8J5WBZ5_ZIZPA</name>
<comment type="caution">
    <text evidence="6">The sequence shown here is derived from an EMBL/GenBank/DDBJ whole genome shotgun (WGS) entry which is preliminary data.</text>
</comment>
<evidence type="ECO:0000256" key="3">
    <source>
        <dbReference type="ARBA" id="ARBA00022692"/>
    </source>
</evidence>
<dbReference type="GO" id="GO:0009734">
    <property type="term" value="P:auxin-activated signaling pathway"/>
    <property type="evidence" value="ECO:0007669"/>
    <property type="project" value="InterPro"/>
</dbReference>
<comment type="similarity">
    <text evidence="2">Belongs to the tetraspanin (TM4SF) family.</text>
</comment>
<keyword evidence="5" id="KW-0472">Membrane</keyword>
<evidence type="ECO:0000313" key="7">
    <source>
        <dbReference type="Proteomes" id="UP000729402"/>
    </source>
</evidence>
<gene>
    <name evidence="6" type="ORF">GUJ93_ZPchr0010g8557</name>
</gene>
<dbReference type="EMBL" id="JAAALK010000082">
    <property type="protein sequence ID" value="KAG8086569.1"/>
    <property type="molecule type" value="Genomic_DNA"/>
</dbReference>
<evidence type="ECO:0000256" key="1">
    <source>
        <dbReference type="ARBA" id="ARBA00004370"/>
    </source>
</evidence>
<reference evidence="6" key="2">
    <citation type="submission" date="2021-02" db="EMBL/GenBank/DDBJ databases">
        <authorList>
            <person name="Kimball J.A."/>
            <person name="Haas M.W."/>
            <person name="Macchietto M."/>
            <person name="Kono T."/>
            <person name="Duquette J."/>
            <person name="Shao M."/>
        </authorList>
    </citation>
    <scope>NUCLEOTIDE SEQUENCE</scope>
    <source>
        <tissue evidence="6">Fresh leaf tissue</tissue>
    </source>
</reference>
<dbReference type="InterPro" id="IPR044991">
    <property type="entry name" value="TET_plant"/>
</dbReference>
<keyword evidence="7" id="KW-1185">Reference proteome</keyword>
<organism evidence="6 7">
    <name type="scientific">Zizania palustris</name>
    <name type="common">Northern wild rice</name>
    <dbReference type="NCBI Taxonomy" id="103762"/>
    <lineage>
        <taxon>Eukaryota</taxon>
        <taxon>Viridiplantae</taxon>
        <taxon>Streptophyta</taxon>
        <taxon>Embryophyta</taxon>
        <taxon>Tracheophyta</taxon>
        <taxon>Spermatophyta</taxon>
        <taxon>Magnoliopsida</taxon>
        <taxon>Liliopsida</taxon>
        <taxon>Poales</taxon>
        <taxon>Poaceae</taxon>
        <taxon>BOP clade</taxon>
        <taxon>Oryzoideae</taxon>
        <taxon>Oryzeae</taxon>
        <taxon>Zizaniinae</taxon>
        <taxon>Zizania</taxon>
    </lineage>
</organism>
<reference evidence="6" key="1">
    <citation type="journal article" date="2021" name="bioRxiv">
        <title>Whole Genome Assembly and Annotation of Northern Wild Rice, Zizania palustris L., Supports a Whole Genome Duplication in the Zizania Genus.</title>
        <authorList>
            <person name="Haas M."/>
            <person name="Kono T."/>
            <person name="Macchietto M."/>
            <person name="Millas R."/>
            <person name="McGilp L."/>
            <person name="Shao M."/>
            <person name="Duquette J."/>
            <person name="Hirsch C.N."/>
            <person name="Kimball J."/>
        </authorList>
    </citation>
    <scope>NUCLEOTIDE SEQUENCE</scope>
    <source>
        <tissue evidence="6">Fresh leaf tissue</tissue>
    </source>
</reference>
<evidence type="ECO:0000313" key="6">
    <source>
        <dbReference type="EMBL" id="KAG8086569.1"/>
    </source>
</evidence>
<dbReference type="AlphaFoldDB" id="A0A8J5WBZ5"/>
<proteinExistence type="inferred from homology"/>
<comment type="subcellular location">
    <subcellularLocation>
        <location evidence="1">Membrane</location>
    </subcellularLocation>
</comment>
<dbReference type="Proteomes" id="UP000729402">
    <property type="component" value="Unassembled WGS sequence"/>
</dbReference>